<evidence type="ECO:0000259" key="1">
    <source>
        <dbReference type="PROSITE" id="PS50181"/>
    </source>
</evidence>
<name>A0A8J5NVM9_FUSOX</name>
<proteinExistence type="predicted"/>
<dbReference type="PROSITE" id="PS50181">
    <property type="entry name" value="FBOX"/>
    <property type="match status" value="1"/>
</dbReference>
<dbReference type="InterPro" id="IPR001810">
    <property type="entry name" value="F-box_dom"/>
</dbReference>
<dbReference type="Pfam" id="PF12937">
    <property type="entry name" value="F-box-like"/>
    <property type="match status" value="1"/>
</dbReference>
<feature type="domain" description="F-box" evidence="1">
    <location>
        <begin position="1"/>
        <end position="57"/>
    </location>
</feature>
<organism evidence="2 3">
    <name type="scientific">Fusarium oxysporum f. sp. rapae</name>
    <dbReference type="NCBI Taxonomy" id="485398"/>
    <lineage>
        <taxon>Eukaryota</taxon>
        <taxon>Fungi</taxon>
        <taxon>Dikarya</taxon>
        <taxon>Ascomycota</taxon>
        <taxon>Pezizomycotina</taxon>
        <taxon>Sordariomycetes</taxon>
        <taxon>Hypocreomycetidae</taxon>
        <taxon>Hypocreales</taxon>
        <taxon>Nectriaceae</taxon>
        <taxon>Fusarium</taxon>
        <taxon>Fusarium oxysporum species complex</taxon>
    </lineage>
</organism>
<evidence type="ECO:0000313" key="3">
    <source>
        <dbReference type="Proteomes" id="UP000694050"/>
    </source>
</evidence>
<protein>
    <recommendedName>
        <fullName evidence="1">F-box domain-containing protein</fullName>
    </recommendedName>
</protein>
<dbReference type="AlphaFoldDB" id="A0A8J5NVM9"/>
<accession>A0A8J5NVM9</accession>
<dbReference type="Proteomes" id="UP000694050">
    <property type="component" value="Unassembled WGS sequence"/>
</dbReference>
<gene>
    <name evidence="2" type="ORF">Forpe1208_v008664</name>
</gene>
<dbReference type="EMBL" id="JAELUQ010000006">
    <property type="protein sequence ID" value="KAG7412544.1"/>
    <property type="molecule type" value="Genomic_DNA"/>
</dbReference>
<reference evidence="2" key="1">
    <citation type="submission" date="2021-04" db="EMBL/GenBank/DDBJ databases">
        <title>First draft genome resource for Brassicaceae pathogens Fusarium oxysporum f. sp. raphani and Fusarium oxysporum f. sp. rapae.</title>
        <authorList>
            <person name="Asai S."/>
        </authorList>
    </citation>
    <scope>NUCLEOTIDE SEQUENCE</scope>
    <source>
        <strain evidence="2">Tf1208</strain>
    </source>
</reference>
<evidence type="ECO:0000313" key="2">
    <source>
        <dbReference type="EMBL" id="KAG7412544.1"/>
    </source>
</evidence>
<sequence>MLLRVPNEILAHIFSIIECEDVEGGWDTKSSYSALLSLSRVCKRFRVIAEFYLYRNIFLLEEDSDEKWLQFARGLQRDPERGLTTRKFCSQRYDPMAPPNFLRFLTKSQDCHTARVGIQNIQTAIQKFASASLASHARSETPRADHYRPKIYAVSFEWHIRK</sequence>
<comment type="caution">
    <text evidence="2">The sequence shown here is derived from an EMBL/GenBank/DDBJ whole genome shotgun (WGS) entry which is preliminary data.</text>
</comment>